<keyword evidence="2 9" id="KW-0813">Transport</keyword>
<feature type="transmembrane region" description="Helical" evidence="9">
    <location>
        <begin position="188"/>
        <end position="206"/>
    </location>
</feature>
<feature type="transmembrane region" description="Helical" evidence="9">
    <location>
        <begin position="94"/>
        <end position="115"/>
    </location>
</feature>
<dbReference type="AlphaFoldDB" id="A0A6A6U3X8"/>
<feature type="transmembrane region" description="Helical" evidence="9">
    <location>
        <begin position="155"/>
        <end position="176"/>
    </location>
</feature>
<dbReference type="GO" id="GO:0015031">
    <property type="term" value="P:protein transport"/>
    <property type="evidence" value="ECO:0007669"/>
    <property type="project" value="UniProtKB-KW"/>
</dbReference>
<dbReference type="InterPro" id="IPR005578">
    <property type="entry name" value="Yif1_fam"/>
</dbReference>
<evidence type="ECO:0000256" key="5">
    <source>
        <dbReference type="ARBA" id="ARBA00022927"/>
    </source>
</evidence>
<evidence type="ECO:0000256" key="9">
    <source>
        <dbReference type="RuleBase" id="RU368073"/>
    </source>
</evidence>
<protein>
    <recommendedName>
        <fullName evidence="9">Protein YIF1</fullName>
    </recommendedName>
</protein>
<dbReference type="GO" id="GO:0030134">
    <property type="term" value="C:COPII-coated ER to Golgi transport vesicle"/>
    <property type="evidence" value="ECO:0007669"/>
    <property type="project" value="TreeGrafter"/>
</dbReference>
<dbReference type="Pfam" id="PF03878">
    <property type="entry name" value="YIF1"/>
    <property type="match status" value="1"/>
</dbReference>
<comment type="function">
    <text evidence="9">Has a role in transport between endoplasmic reticulum and Golgi.</text>
</comment>
<evidence type="ECO:0000256" key="3">
    <source>
        <dbReference type="ARBA" id="ARBA00022692"/>
    </source>
</evidence>
<evidence type="ECO:0000256" key="4">
    <source>
        <dbReference type="ARBA" id="ARBA00022824"/>
    </source>
</evidence>
<evidence type="ECO:0000256" key="8">
    <source>
        <dbReference type="ARBA" id="ARBA00023136"/>
    </source>
</evidence>
<name>A0A6A6U3X8_9PEZI</name>
<evidence type="ECO:0000313" key="11">
    <source>
        <dbReference type="Proteomes" id="UP000799302"/>
    </source>
</evidence>
<dbReference type="OrthoDB" id="337750at2759"/>
<comment type="subcellular location">
    <subcellularLocation>
        <location evidence="9">Endoplasmic reticulum membrane</location>
        <topology evidence="9">Multi-pass membrane protein</topology>
    </subcellularLocation>
    <subcellularLocation>
        <location evidence="9">Golgi apparatus membrane</location>
        <topology evidence="9">Multi-pass membrane protein</topology>
    </subcellularLocation>
</comment>
<dbReference type="Proteomes" id="UP000799302">
    <property type="component" value="Unassembled WGS sequence"/>
</dbReference>
<evidence type="ECO:0000256" key="1">
    <source>
        <dbReference type="ARBA" id="ARBA00009727"/>
    </source>
</evidence>
<dbReference type="GO" id="GO:0006888">
    <property type="term" value="P:endoplasmic reticulum to Golgi vesicle-mediated transport"/>
    <property type="evidence" value="ECO:0007669"/>
    <property type="project" value="UniProtKB-UniRule"/>
</dbReference>
<dbReference type="PANTHER" id="PTHR14083:SF0">
    <property type="entry name" value="YIP1D-INTERACTING FACTOR 1, ISOFORM C"/>
    <property type="match status" value="1"/>
</dbReference>
<evidence type="ECO:0000256" key="2">
    <source>
        <dbReference type="ARBA" id="ARBA00022448"/>
    </source>
</evidence>
<keyword evidence="11" id="KW-1185">Reference proteome</keyword>
<sequence length="270" mass="30480">MADPTAQMGLHMGKSAFDAGQQYLESNMNRWVNVASLKHYFNVSNSYVVSKLRLVLFPWWHRPWSRTQHLSHNGGQDFGVYAPPREDINSPDMYIPLMALVTYILFSTLLAGLRRTFHPELFGLTATTALVVVFLEIAIIRLAMYLLSINNESQLLDLVAYSGYKFVGVILTLLLSEIANRGGGSGGWVGWGVFIYTFAANGFFLLRSLKYVLLPDTSPNTNSGQAYTASRSHRQRRTQFLFIYSFPLQFLFMWILTRDSVPTAVLTGSK</sequence>
<keyword evidence="4 9" id="KW-0256">Endoplasmic reticulum</keyword>
<reference evidence="10" key="1">
    <citation type="journal article" date="2020" name="Stud. Mycol.">
        <title>101 Dothideomycetes genomes: a test case for predicting lifestyles and emergence of pathogens.</title>
        <authorList>
            <person name="Haridas S."/>
            <person name="Albert R."/>
            <person name="Binder M."/>
            <person name="Bloem J."/>
            <person name="Labutti K."/>
            <person name="Salamov A."/>
            <person name="Andreopoulos B."/>
            <person name="Baker S."/>
            <person name="Barry K."/>
            <person name="Bills G."/>
            <person name="Bluhm B."/>
            <person name="Cannon C."/>
            <person name="Castanera R."/>
            <person name="Culley D."/>
            <person name="Daum C."/>
            <person name="Ezra D."/>
            <person name="Gonzalez J."/>
            <person name="Henrissat B."/>
            <person name="Kuo A."/>
            <person name="Liang C."/>
            <person name="Lipzen A."/>
            <person name="Lutzoni F."/>
            <person name="Magnuson J."/>
            <person name="Mondo S."/>
            <person name="Nolan M."/>
            <person name="Ohm R."/>
            <person name="Pangilinan J."/>
            <person name="Park H.-J."/>
            <person name="Ramirez L."/>
            <person name="Alfaro M."/>
            <person name="Sun H."/>
            <person name="Tritt A."/>
            <person name="Yoshinaga Y."/>
            <person name="Zwiers L.-H."/>
            <person name="Turgeon B."/>
            <person name="Goodwin S."/>
            <person name="Spatafora J."/>
            <person name="Crous P."/>
            <person name="Grigoriev I."/>
        </authorList>
    </citation>
    <scope>NUCLEOTIDE SEQUENCE</scope>
    <source>
        <strain evidence="10">CBS 115976</strain>
    </source>
</reference>
<proteinExistence type="inferred from homology"/>
<dbReference type="GO" id="GO:0000139">
    <property type="term" value="C:Golgi membrane"/>
    <property type="evidence" value="ECO:0007669"/>
    <property type="project" value="UniProtKB-SubCell"/>
</dbReference>
<gene>
    <name evidence="10" type="ORF">BT63DRAFT_376966</name>
</gene>
<dbReference type="GO" id="GO:0005789">
    <property type="term" value="C:endoplasmic reticulum membrane"/>
    <property type="evidence" value="ECO:0007669"/>
    <property type="project" value="UniProtKB-SubCell"/>
</dbReference>
<organism evidence="10 11">
    <name type="scientific">Microthyrium microscopicum</name>
    <dbReference type="NCBI Taxonomy" id="703497"/>
    <lineage>
        <taxon>Eukaryota</taxon>
        <taxon>Fungi</taxon>
        <taxon>Dikarya</taxon>
        <taxon>Ascomycota</taxon>
        <taxon>Pezizomycotina</taxon>
        <taxon>Dothideomycetes</taxon>
        <taxon>Dothideomycetes incertae sedis</taxon>
        <taxon>Microthyriales</taxon>
        <taxon>Microthyriaceae</taxon>
        <taxon>Microthyrium</taxon>
    </lineage>
</organism>
<feature type="transmembrane region" description="Helical" evidence="9">
    <location>
        <begin position="240"/>
        <end position="257"/>
    </location>
</feature>
<dbReference type="PANTHER" id="PTHR14083">
    <property type="entry name" value="YIP1 INTERACTING FACTOR HOMOLOG YIF1 PROTEIN"/>
    <property type="match status" value="1"/>
</dbReference>
<evidence type="ECO:0000256" key="7">
    <source>
        <dbReference type="ARBA" id="ARBA00023034"/>
    </source>
</evidence>
<feature type="transmembrane region" description="Helical" evidence="9">
    <location>
        <begin position="121"/>
        <end position="143"/>
    </location>
</feature>
<accession>A0A6A6U3X8</accession>
<evidence type="ECO:0000313" key="10">
    <source>
        <dbReference type="EMBL" id="KAF2666147.1"/>
    </source>
</evidence>
<keyword evidence="7 9" id="KW-0333">Golgi apparatus</keyword>
<comment type="similarity">
    <text evidence="1 9">Belongs to the YIF1 family.</text>
</comment>
<dbReference type="GO" id="GO:0005793">
    <property type="term" value="C:endoplasmic reticulum-Golgi intermediate compartment"/>
    <property type="evidence" value="ECO:0007669"/>
    <property type="project" value="UniProtKB-UniRule"/>
</dbReference>
<keyword evidence="5 9" id="KW-0653">Protein transport</keyword>
<evidence type="ECO:0000256" key="6">
    <source>
        <dbReference type="ARBA" id="ARBA00022989"/>
    </source>
</evidence>
<keyword evidence="6 9" id="KW-1133">Transmembrane helix</keyword>
<dbReference type="EMBL" id="MU004239">
    <property type="protein sequence ID" value="KAF2666147.1"/>
    <property type="molecule type" value="Genomic_DNA"/>
</dbReference>
<keyword evidence="3 9" id="KW-0812">Transmembrane</keyword>
<keyword evidence="8 9" id="KW-0472">Membrane</keyword>